<gene>
    <name evidence="3" type="ORF">ACFSUS_18930</name>
</gene>
<feature type="repeat" description="NHL" evidence="2">
    <location>
        <begin position="340"/>
        <end position="383"/>
    </location>
</feature>
<dbReference type="InterPro" id="IPR011042">
    <property type="entry name" value="6-blade_b-propeller_TolB-like"/>
</dbReference>
<evidence type="ECO:0000256" key="2">
    <source>
        <dbReference type="PROSITE-ProRule" id="PRU00504"/>
    </source>
</evidence>
<keyword evidence="4" id="KW-1185">Reference proteome</keyword>
<dbReference type="InterPro" id="IPR026444">
    <property type="entry name" value="Secre_tail"/>
</dbReference>
<dbReference type="Gene3D" id="2.120.10.30">
    <property type="entry name" value="TolB, C-terminal domain"/>
    <property type="match status" value="3"/>
</dbReference>
<protein>
    <submittedName>
        <fullName evidence="3">T9SS type A sorting domain-containing protein</fullName>
    </submittedName>
</protein>
<dbReference type="SUPFAM" id="SSF101898">
    <property type="entry name" value="NHL repeat"/>
    <property type="match status" value="2"/>
</dbReference>
<dbReference type="NCBIfam" id="TIGR04183">
    <property type="entry name" value="Por_Secre_tail"/>
    <property type="match status" value="1"/>
</dbReference>
<dbReference type="InterPro" id="IPR001258">
    <property type="entry name" value="NHL_repeat"/>
</dbReference>
<evidence type="ECO:0000313" key="3">
    <source>
        <dbReference type="EMBL" id="MFD2572722.1"/>
    </source>
</evidence>
<dbReference type="Gene3D" id="2.40.10.500">
    <property type="match status" value="4"/>
</dbReference>
<comment type="caution">
    <text evidence="3">The sequence shown here is derived from an EMBL/GenBank/DDBJ whole genome shotgun (WGS) entry which is preliminary data.</text>
</comment>
<dbReference type="PANTHER" id="PTHR24104">
    <property type="entry name" value="E3 UBIQUITIN-PROTEIN LIGASE NHLRC1-RELATED"/>
    <property type="match status" value="1"/>
</dbReference>
<dbReference type="PANTHER" id="PTHR24104:SF25">
    <property type="entry name" value="PROTEIN LIN-41"/>
    <property type="match status" value="1"/>
</dbReference>
<name>A0ABW5MAV2_9BACT</name>
<dbReference type="PROSITE" id="PS51125">
    <property type="entry name" value="NHL"/>
    <property type="match status" value="10"/>
</dbReference>
<feature type="repeat" description="NHL" evidence="2">
    <location>
        <begin position="623"/>
        <end position="662"/>
    </location>
</feature>
<reference evidence="4" key="1">
    <citation type="journal article" date="2019" name="Int. J. Syst. Evol. Microbiol.">
        <title>The Global Catalogue of Microorganisms (GCM) 10K type strain sequencing project: providing services to taxonomists for standard genome sequencing and annotation.</title>
        <authorList>
            <consortium name="The Broad Institute Genomics Platform"/>
            <consortium name="The Broad Institute Genome Sequencing Center for Infectious Disease"/>
            <person name="Wu L."/>
            <person name="Ma J."/>
        </authorList>
    </citation>
    <scope>NUCLEOTIDE SEQUENCE [LARGE SCALE GENOMIC DNA]</scope>
    <source>
        <strain evidence="4">KCTC 42805</strain>
    </source>
</reference>
<evidence type="ECO:0000313" key="4">
    <source>
        <dbReference type="Proteomes" id="UP001597469"/>
    </source>
</evidence>
<feature type="repeat" description="NHL" evidence="2">
    <location>
        <begin position="236"/>
        <end position="279"/>
    </location>
</feature>
<feature type="repeat" description="NHL" evidence="2">
    <location>
        <begin position="135"/>
        <end position="172"/>
    </location>
</feature>
<dbReference type="CDD" id="cd05819">
    <property type="entry name" value="NHL"/>
    <property type="match status" value="2"/>
</dbReference>
<dbReference type="InterPro" id="IPR050952">
    <property type="entry name" value="TRIM-NHL_E3_ligases"/>
</dbReference>
<organism evidence="3 4">
    <name type="scientific">Spirosoma soli</name>
    <dbReference type="NCBI Taxonomy" id="1770529"/>
    <lineage>
        <taxon>Bacteria</taxon>
        <taxon>Pseudomonadati</taxon>
        <taxon>Bacteroidota</taxon>
        <taxon>Cytophagia</taxon>
        <taxon>Cytophagales</taxon>
        <taxon>Cytophagaceae</taxon>
        <taxon>Spirosoma</taxon>
    </lineage>
</organism>
<accession>A0ABW5MAV2</accession>
<sequence>MKTTFTASVAQSARWTVCLSLFLLRCPLHSLTRIRQSQLALISPRTWHGRWALALLWLLGLAWSTNAIAQVYTGSTVAGGSKGNGENQLDTVQAVFVDRAGFIYVADQVNNRIMKFPPNSSSGTAGTVVAGGNDYGSEFNQLAYPTGVFVDTLGAIYVADRDNHRIMKFPSNSSKNTAGTIVAGYNGQGPGLNQLDTPSGVFVDKFGAIYVADLNNHRIMKFPSGSSRATSGIIVAGFTKSPGTGQVYLHYPTSVFVDDSKAVYVADSYNNRIIKFPPGSVTGTPGTLVAGSDKGEFGPDTLKLNSPSGVFVDKAGAVYVADYFNHRIQKWAAGGARTVAGITLKPGNGANQLRHPTGVFVDEAGAVYVADAENYRIQKFLPASVPPIPVEVPPTPLTPAIPVAHVGITVAGVTSQPGNGASLLHGPRGVFVDGAKTVFVADQVNNRIQKFPPGSSSGTPGTTVAGGNGYGSAANQLGYPTGVAVDNAGLVYVADSANHRIMKWGLGASEGIPVAGGNGQGRDVRQLDSPGGVFVNGDGAIYVADTYNHRIQKYTPTTNNGILVETVAGNGSQGSGPTQLDHPGGVFVDESGAIYVADTRNYRIQKFPPGSSGVISGTTVAGGSKGSGPNELDYPSSVFVDGAGAIYVADTRNHRIQKWALGPTSGTTVAGGQGRGPGANQLDYPTGIAVDRDGAVYVADYGNERIQKFSPVHTGSGGLLGGAAPSALRLVAPLYDCQSGAFSFQSQGGDGSPIEYMAAGITAWTTNPNQFVDKETRTAADAQPITLLARQNGQTVRYLWDIRAVCPVGDPSQLRLLMPQYDCQSGAFVFQTQGGDGSPVEYMAAGITAWTTNPNQFVDQGLRQAADAQPITLWARQKGKQVRYVWDLRAMCPVSPGLGSARARVGVGGLEKEALWRATVSPNPVGAEFGVTLEGAQQASVRLLLTDLRGQVVVDKQVVVEQATHQERLELGSAPVGMYLLRVSTAGQTKTLKVIKGH</sequence>
<dbReference type="EMBL" id="JBHULN010000012">
    <property type="protein sequence ID" value="MFD2572722.1"/>
    <property type="molecule type" value="Genomic_DNA"/>
</dbReference>
<feature type="repeat" description="NHL" evidence="2">
    <location>
        <begin position="571"/>
        <end position="610"/>
    </location>
</feature>
<feature type="repeat" description="NHL" evidence="2">
    <location>
        <begin position="675"/>
        <end position="712"/>
    </location>
</feature>
<feature type="repeat" description="NHL" evidence="2">
    <location>
        <begin position="526"/>
        <end position="557"/>
    </location>
</feature>
<dbReference type="RefSeq" id="WP_381525313.1">
    <property type="nucleotide sequence ID" value="NZ_JBHULN010000012.1"/>
</dbReference>
<feature type="repeat" description="NHL" evidence="2">
    <location>
        <begin position="470"/>
        <end position="507"/>
    </location>
</feature>
<feature type="repeat" description="NHL" evidence="2">
    <location>
        <begin position="291"/>
        <end position="334"/>
    </location>
</feature>
<proteinExistence type="predicted"/>
<evidence type="ECO:0000256" key="1">
    <source>
        <dbReference type="ARBA" id="ARBA00022737"/>
    </source>
</evidence>
<feature type="repeat" description="NHL" evidence="2">
    <location>
        <begin position="189"/>
        <end position="225"/>
    </location>
</feature>
<keyword evidence="1" id="KW-0677">Repeat</keyword>
<dbReference type="Pfam" id="PF01436">
    <property type="entry name" value="NHL"/>
    <property type="match status" value="8"/>
</dbReference>
<dbReference type="Proteomes" id="UP001597469">
    <property type="component" value="Unassembled WGS sequence"/>
</dbReference>